<feature type="non-terminal residue" evidence="2">
    <location>
        <position position="765"/>
    </location>
</feature>
<comment type="caution">
    <text evidence="2">The sequence shown here is derived from an EMBL/GenBank/DDBJ whole genome shotgun (WGS) entry which is preliminary data.</text>
</comment>
<dbReference type="EMBL" id="CAUYUJ010000892">
    <property type="protein sequence ID" value="CAK0793061.1"/>
    <property type="molecule type" value="Genomic_DNA"/>
</dbReference>
<evidence type="ECO:0000256" key="1">
    <source>
        <dbReference type="SAM" id="MobiDB-lite"/>
    </source>
</evidence>
<reference evidence="2" key="1">
    <citation type="submission" date="2023-10" db="EMBL/GenBank/DDBJ databases">
        <authorList>
            <person name="Chen Y."/>
            <person name="Shah S."/>
            <person name="Dougan E. K."/>
            <person name="Thang M."/>
            <person name="Chan C."/>
        </authorList>
    </citation>
    <scope>NUCLEOTIDE SEQUENCE [LARGE SCALE GENOMIC DNA]</scope>
</reference>
<accession>A0ABN9PJS0</accession>
<protein>
    <submittedName>
        <fullName evidence="2">Uncharacterized protein</fullName>
    </submittedName>
</protein>
<proteinExistence type="predicted"/>
<feature type="region of interest" description="Disordered" evidence="1">
    <location>
        <begin position="1"/>
        <end position="28"/>
    </location>
</feature>
<sequence>MRSGSGERSPPWRAAAAGPREALKPSARSSAGLGDLLKELAAKENADQPQAAAAIALVKKLLELPSLSAEPTPLQDDFRRAAGLCKEVARKHQGAVDSVVRLEEQLKAARTREAEVAIQLAEAEAAKRTAAAAVARQAAEADQSEAGGDADGEMFHLSWDPSIFQDAQELDPAEQGEMANFETKLNRGMAELAVRAKEIRVKLKAARALAALKAYLGGRQFRGGGTEGGGWLVCRRSHYTHPLSGGDGPALAAPGSASAGDFQAGISRLKGQRHAGLTDGNLGRFAKSGALLTSLAAPRPVPGDIDTPCQTPQEAAFQSKVGAVALQTDVAAACDRGGSRIDCGLCSPSCAPLIGGMWSAAAVPLGAHCGFVVRLRGGQGKLRSRQARALARQKELDLHQAAPFEDVDLEVGELAARAGPPVSSQRGAELQRGSDSRAAVVGRARGGVGKACVEAFADQPAFPGTARAMFGIPDSIWRASATPTRPLPGQAWRSAQLSTAVVARGFLLPAPGGQRAHWVEQAERAALLHHGRESGGNGPRSQVAVLQEKSYTQPPKARAEPLSGAVARQWSAAAALLTRLAKLRRRGMGAADDRRLLAEEGSDLRGQVHLFTRVRWAARDRGVARGSEWRLRFHAVLEGSVDVRAVPEERLGALGAGAHAAAGRARHRALGASLRDFRQWVSTAGATPAVFRSLRRGALPANKLLVGRPALARPTDMLDSKADVWMGSWAPQAAGDAEVSSPFDDVRGQILVAVLPPITVEDVRQ</sequence>
<organism evidence="2 3">
    <name type="scientific">Prorocentrum cordatum</name>
    <dbReference type="NCBI Taxonomy" id="2364126"/>
    <lineage>
        <taxon>Eukaryota</taxon>
        <taxon>Sar</taxon>
        <taxon>Alveolata</taxon>
        <taxon>Dinophyceae</taxon>
        <taxon>Prorocentrales</taxon>
        <taxon>Prorocentraceae</taxon>
        <taxon>Prorocentrum</taxon>
    </lineage>
</organism>
<keyword evidence="3" id="KW-1185">Reference proteome</keyword>
<gene>
    <name evidence="2" type="ORF">PCOR1329_LOCUS3475</name>
</gene>
<evidence type="ECO:0000313" key="3">
    <source>
        <dbReference type="Proteomes" id="UP001189429"/>
    </source>
</evidence>
<name>A0ABN9PJS0_9DINO</name>
<dbReference type="Proteomes" id="UP001189429">
    <property type="component" value="Unassembled WGS sequence"/>
</dbReference>
<evidence type="ECO:0000313" key="2">
    <source>
        <dbReference type="EMBL" id="CAK0793061.1"/>
    </source>
</evidence>